<protein>
    <recommendedName>
        <fullName evidence="3">Uracil DNA glycosylase superfamily protein</fullName>
    </recommendedName>
</protein>
<proteinExistence type="predicted"/>
<evidence type="ECO:0008006" key="3">
    <source>
        <dbReference type="Google" id="ProtNLM"/>
    </source>
</evidence>
<accession>A0A1I7JGX4</accession>
<organism evidence="1 2">
    <name type="scientific">Pontibacter akesuensis</name>
    <dbReference type="NCBI Taxonomy" id="388950"/>
    <lineage>
        <taxon>Bacteria</taxon>
        <taxon>Pseudomonadati</taxon>
        <taxon>Bacteroidota</taxon>
        <taxon>Cytophagia</taxon>
        <taxon>Cytophagales</taxon>
        <taxon>Hymenobacteraceae</taxon>
        <taxon>Pontibacter</taxon>
    </lineage>
</organism>
<dbReference type="Proteomes" id="UP000182491">
    <property type="component" value="Unassembled WGS sequence"/>
</dbReference>
<reference evidence="2" key="1">
    <citation type="submission" date="2016-10" db="EMBL/GenBank/DDBJ databases">
        <authorList>
            <person name="Varghese N."/>
        </authorList>
    </citation>
    <scope>NUCLEOTIDE SEQUENCE [LARGE SCALE GENOMIC DNA]</scope>
    <source>
        <strain evidence="2">DSM 18820</strain>
    </source>
</reference>
<dbReference type="EMBL" id="FPCA01000003">
    <property type="protein sequence ID" value="SFU84421.1"/>
    <property type="molecule type" value="Genomic_DNA"/>
</dbReference>
<dbReference type="AlphaFoldDB" id="A0A1I7JGX4"/>
<evidence type="ECO:0000313" key="1">
    <source>
        <dbReference type="EMBL" id="SFU84421.1"/>
    </source>
</evidence>
<gene>
    <name evidence="1" type="ORF">SAMN04487941_2859</name>
</gene>
<keyword evidence="2" id="KW-1185">Reference proteome</keyword>
<sequence length="243" mass="27700">MNFEDRIKREPRKDRYTKTDLIKEGYLIATEKNLEVYFAPFDYINKTAPVVIVGITPGWTQMEKSFNTVITELHKGYSYESALKKVKSESSFAGSMRSNLIKMLDELGLHEKLNLKSTANLFDLDNDLLHSTSALRYPVFSSGRNYTGSSPSPLKSSLLWNQIETHLVPEMCFFTDALIIPLGKNVNDIFIELQSNNKLNSNYILSGFPHPSGANGHRAKQFELNKALMINKIEQWKRESKAN</sequence>
<dbReference type="OrthoDB" id="573462at2"/>
<dbReference type="STRING" id="388950.GCA_001611675_02205"/>
<dbReference type="RefSeq" id="WP_068838170.1">
    <property type="nucleotide sequence ID" value="NZ_BMXC01000003.1"/>
</dbReference>
<evidence type="ECO:0000313" key="2">
    <source>
        <dbReference type="Proteomes" id="UP000182491"/>
    </source>
</evidence>
<name>A0A1I7JGX4_9BACT</name>